<organism evidence="1 2">
    <name type="scientific">Pocillopora damicornis</name>
    <name type="common">Cauliflower coral</name>
    <name type="synonym">Millepora damicornis</name>
    <dbReference type="NCBI Taxonomy" id="46731"/>
    <lineage>
        <taxon>Eukaryota</taxon>
        <taxon>Metazoa</taxon>
        <taxon>Cnidaria</taxon>
        <taxon>Anthozoa</taxon>
        <taxon>Hexacorallia</taxon>
        <taxon>Scleractinia</taxon>
        <taxon>Astrocoeniina</taxon>
        <taxon>Pocilloporidae</taxon>
        <taxon>Pocillopora</taxon>
    </lineage>
</organism>
<dbReference type="Proteomes" id="UP000275408">
    <property type="component" value="Unassembled WGS sequence"/>
</dbReference>
<accession>A0A3M6TGK6</accession>
<gene>
    <name evidence="1" type="ORF">pdam_00007497</name>
</gene>
<proteinExistence type="predicted"/>
<reference evidence="1 2" key="1">
    <citation type="journal article" date="2018" name="Sci. Rep.">
        <title>Comparative analysis of the Pocillopora damicornis genome highlights role of immune system in coral evolution.</title>
        <authorList>
            <person name="Cunning R."/>
            <person name="Bay R.A."/>
            <person name="Gillette P."/>
            <person name="Baker A.C."/>
            <person name="Traylor-Knowles N."/>
        </authorList>
    </citation>
    <scope>NUCLEOTIDE SEQUENCE [LARGE SCALE GENOMIC DNA]</scope>
    <source>
        <strain evidence="1">RSMAS</strain>
        <tissue evidence="1">Whole animal</tissue>
    </source>
</reference>
<evidence type="ECO:0000313" key="2">
    <source>
        <dbReference type="Proteomes" id="UP000275408"/>
    </source>
</evidence>
<dbReference type="EMBL" id="RCHS01003618">
    <property type="protein sequence ID" value="RMX40533.1"/>
    <property type="molecule type" value="Genomic_DNA"/>
</dbReference>
<comment type="caution">
    <text evidence="1">The sequence shown here is derived from an EMBL/GenBank/DDBJ whole genome shotgun (WGS) entry which is preliminary data.</text>
</comment>
<dbReference type="AlphaFoldDB" id="A0A3M6TGK6"/>
<protein>
    <submittedName>
        <fullName evidence="1">Uncharacterized protein</fullName>
    </submittedName>
</protein>
<name>A0A3M6TGK6_POCDA</name>
<sequence length="107" mass="11829">MLLVTKALVLADDVKFSTKVVFGGSKIKLDEEAKKVLFDVMDERFELVVDITVDKLVVVRTDGKLDEILTDVTKVLLLKDAVSEDALTAMEVFPWDAEGTVVEEITA</sequence>
<keyword evidence="2" id="KW-1185">Reference proteome</keyword>
<evidence type="ECO:0000313" key="1">
    <source>
        <dbReference type="EMBL" id="RMX40533.1"/>
    </source>
</evidence>